<sequence length="938" mass="105543">MASIPLPPRLIALGEEPRGERVNVYQKIKTLCGIFNALDDDERQYLSRSPFARLLEFPNNPAWSASFGIFILGRQLEVTKPNEIWVLFAGTPIRFSLREFKIVTGLPCGRYPSLKMKKKKGTAGKTIPFYTIVDGFLVPTSHHPKIIKSHAEMVEDVDAFLAYPWGRYTFEMMIKSIKEREIEQLAIAPAIQDGLVIDNPIDSESEGAEDDVEVATRESVPFKNDMFDGACFPSQIQLASKKQKRGPKSNATRNRKAAKTSKNHETNLRRLGVLRLFLWTLFPVCWMRSLKLIRKTIISAVTDWFTKNTIIEGDHSKDSDSGVNHPKETAPAGNVGASNTSDLGSNATNDEFGFNSLRTYSRSHCPERTSNIEPEEVIPMDEDIRSLGDGVHDSQVIYFRKIRLSVANHHSILIPGDNNVASDAIPPPQAVSEDNTEVSNGDTVKDDLSPRRDVNVEADVNEVRLLIKYWFLFFSPPDLWPNISSVTGAVTSPKLSGDNEEVSCYPYYQNHYTFIVVQCSQQTTTNVDTLANEVERPENTPANLAVSSPNHLVDNEEGVPMVGVDYVSNETSAELPDIVNLFPNQLLFLLLAGVPLLLFHLPARIQMRYFVVVALLILCKLDGRFQYDKKTKLLVGHPSPVINQVNVDPEERFQNSLKKLKAISSISICGGIALSNKDILDLIDRKKNLTSKVMDALIRFSRHLLRTDDVDGEKLRLELFTEAHYIYQPFNFDKKHWVALAVALKCRKIIVLDSNIQRRKDSAIHDELMPLAVMLPYVTTASRVHKEADRLSDRIGQTDRRTDRIGQTDWTGQTDHRTDRVGQADRQTERVRQTDRRVGWIGKSVRGSTRISASEHTQGSPMDAILPVKGESTKNGHGETDRRSVRPKGDSTDNQQESPRPLGVKRISFGSYGWIDKLRALPTTMDRMAKWLVNHGRS</sequence>
<evidence type="ECO:0000256" key="4">
    <source>
        <dbReference type="SAM" id="MobiDB-lite"/>
    </source>
</evidence>
<evidence type="ECO:0000256" key="3">
    <source>
        <dbReference type="ARBA" id="ARBA00022801"/>
    </source>
</evidence>
<reference evidence="7" key="3">
    <citation type="submission" date="2002-02" db="EMBL/GenBank/DDBJ databases">
        <authorList>
            <person name="Town C.D."/>
            <person name="Kaul S."/>
        </authorList>
    </citation>
    <scope>NUCLEOTIDE SEQUENCE</scope>
</reference>
<dbReference type="InterPro" id="IPR015410">
    <property type="entry name" value="DUF1985"/>
</dbReference>
<organism evidence="7">
    <name type="scientific">Arabidopsis thaliana</name>
    <name type="common">Mouse-ear cress</name>
    <dbReference type="NCBI Taxonomy" id="3702"/>
    <lineage>
        <taxon>Eukaryota</taxon>
        <taxon>Viridiplantae</taxon>
        <taxon>Streptophyta</taxon>
        <taxon>Embryophyta</taxon>
        <taxon>Tracheophyta</taxon>
        <taxon>Spermatophyta</taxon>
        <taxon>Magnoliopsida</taxon>
        <taxon>eudicotyledons</taxon>
        <taxon>Gunneridae</taxon>
        <taxon>Pentapetalae</taxon>
        <taxon>rosids</taxon>
        <taxon>malvids</taxon>
        <taxon>Brassicales</taxon>
        <taxon>Brassicaceae</taxon>
        <taxon>Camelineae</taxon>
        <taxon>Arabidopsis</taxon>
    </lineage>
</organism>
<feature type="compositionally biased region" description="Polar residues" evidence="4">
    <location>
        <begin position="336"/>
        <end position="348"/>
    </location>
</feature>
<dbReference type="ExpressionAtlas" id="Q9ZVE3">
    <property type="expression patterns" value="baseline and differential"/>
</dbReference>
<dbReference type="PANTHER" id="PTHR48449">
    <property type="entry name" value="DUF1985 DOMAIN-CONTAINING PROTEIN"/>
    <property type="match status" value="1"/>
</dbReference>
<dbReference type="InterPro" id="IPR003653">
    <property type="entry name" value="Peptidase_C48_C"/>
</dbReference>
<feature type="domain" description="Ubiquitin-like protease family profile" evidence="5">
    <location>
        <begin position="717"/>
        <end position="782"/>
    </location>
</feature>
<dbReference type="AlphaFoldDB" id="Q9ZVE3"/>
<dbReference type="InterPro" id="IPR038765">
    <property type="entry name" value="Papain-like_cys_pep_sf"/>
</dbReference>
<feature type="compositionally biased region" description="Basic and acidic residues" evidence="4">
    <location>
        <begin position="871"/>
        <end position="891"/>
    </location>
</feature>
<feature type="domain" description="DUF1985" evidence="6">
    <location>
        <begin position="72"/>
        <end position="120"/>
    </location>
</feature>
<dbReference type="PIR" id="C84480">
    <property type="entry name" value="C84480"/>
</dbReference>
<keyword evidence="3" id="KW-0378">Hydrolase</keyword>
<evidence type="ECO:0000256" key="1">
    <source>
        <dbReference type="ARBA" id="ARBA00005234"/>
    </source>
</evidence>
<feature type="region of interest" description="Disordered" evidence="4">
    <location>
        <begin position="238"/>
        <end position="263"/>
    </location>
</feature>
<dbReference type="PANTHER" id="PTHR48449:SF2">
    <property type="entry name" value="UBIQUITIN-LIKE PROTEASE FAMILY PROFILE DOMAIN-CONTAINING PROTEIN"/>
    <property type="match status" value="1"/>
</dbReference>
<feature type="compositionally biased region" description="Basic and acidic residues" evidence="4">
    <location>
        <begin position="814"/>
        <end position="838"/>
    </location>
</feature>
<feature type="region of interest" description="Disordered" evidence="4">
    <location>
        <begin position="315"/>
        <end position="348"/>
    </location>
</feature>
<name>Q9ZVE3_ARATH</name>
<evidence type="ECO:0000313" key="7">
    <source>
        <dbReference type="EMBL" id="AAC98465.1"/>
    </source>
</evidence>
<protein>
    <submittedName>
        <fullName evidence="7">Uncharacterized protein At2g06860</fullName>
    </submittedName>
</protein>
<reference key="1">
    <citation type="journal article" date="1999" name="Nature">
        <title>Sequence and analysis of chromosome 2 of the plant Arabidopsis thaliana.</title>
        <authorList>
            <person name="Lin X."/>
            <person name="Kaul S."/>
            <person name="Rounsley S."/>
            <person name="Shea T.P."/>
            <person name="Benito M.I."/>
            <person name="Town C.D."/>
            <person name="Fujii C.Y."/>
            <person name="Mason T."/>
            <person name="Bowman C.L."/>
            <person name="Barnstead M."/>
            <person name="Feldblyum T.V."/>
            <person name="Buell C.R."/>
            <person name="Ketchum K.A."/>
            <person name="Lee J."/>
            <person name="Ronning C.M."/>
            <person name="Koo H.L."/>
            <person name="Moffat K.S."/>
            <person name="Cronin L.A."/>
            <person name="Shen M."/>
            <person name="Pai G."/>
            <person name="Van Aken S."/>
            <person name="Umayam L."/>
            <person name="Tallon L.J."/>
            <person name="Gill J.E."/>
            <person name="Adams M.D."/>
            <person name="Carrera A.J."/>
            <person name="Creasy T.H."/>
            <person name="Goodman H.M."/>
            <person name="Somerville C.R."/>
            <person name="Copenhaver G.P."/>
            <person name="Preuss D."/>
            <person name="Nierman W.C."/>
            <person name="White O."/>
            <person name="Eisen J.A."/>
            <person name="Salzberg S.L."/>
            <person name="Fraser C.M."/>
            <person name="Venter J.C."/>
        </authorList>
    </citation>
    <scope>NUCLEOTIDE SEQUENCE [LARGE SCALE GENOMIC DNA]</scope>
    <source>
        <strain>cv. Columbia</strain>
    </source>
</reference>
<feature type="compositionally biased region" description="Basic and acidic residues" evidence="4">
    <location>
        <begin position="795"/>
        <end position="806"/>
    </location>
</feature>
<dbReference type="Pfam" id="PF02902">
    <property type="entry name" value="Peptidase_C48"/>
    <property type="match status" value="1"/>
</dbReference>
<feature type="region of interest" description="Disordered" evidence="4">
    <location>
        <begin position="795"/>
        <end position="904"/>
    </location>
</feature>
<feature type="compositionally biased region" description="Basic and acidic residues" evidence="4">
    <location>
        <begin position="315"/>
        <end position="328"/>
    </location>
</feature>
<feature type="domain" description="DUF1985" evidence="6">
    <location>
        <begin position="131"/>
        <end position="176"/>
    </location>
</feature>
<dbReference type="GO" id="GO:0006508">
    <property type="term" value="P:proteolysis"/>
    <property type="evidence" value="ECO:0007669"/>
    <property type="project" value="UniProtKB-KW"/>
</dbReference>
<proteinExistence type="inferred from homology"/>
<comment type="similarity">
    <text evidence="1">Belongs to the peptidase C48 family.</text>
</comment>
<reference evidence="7" key="2">
    <citation type="submission" date="2000-03" db="EMBL/GenBank/DDBJ databases">
        <authorList>
            <person name="Rounsley S.D."/>
            <person name="Lin X."/>
            <person name="Kaul S."/>
            <person name="Shea T.P."/>
            <person name="Fujii C.Y."/>
            <person name="Mason T.M."/>
            <person name="Shen M."/>
            <person name="Ronning C.M."/>
            <person name="Fraser C.M."/>
            <person name="Somerville C.R."/>
            <person name="Venter J.C."/>
        </authorList>
    </citation>
    <scope>NUCLEOTIDE SEQUENCE</scope>
</reference>
<evidence type="ECO:0000259" key="6">
    <source>
        <dbReference type="Pfam" id="PF09331"/>
    </source>
</evidence>
<dbReference type="EMBL" id="AC005561">
    <property type="protein sequence ID" value="AAC98465.1"/>
    <property type="molecule type" value="Genomic_DNA"/>
</dbReference>
<feature type="compositionally biased region" description="Basic residues" evidence="4">
    <location>
        <begin position="241"/>
        <end position="261"/>
    </location>
</feature>
<keyword evidence="2" id="KW-0645">Protease</keyword>
<accession>Q9ZVE3</accession>
<dbReference type="SUPFAM" id="SSF54001">
    <property type="entry name" value="Cysteine proteinases"/>
    <property type="match status" value="1"/>
</dbReference>
<evidence type="ECO:0000256" key="2">
    <source>
        <dbReference type="ARBA" id="ARBA00022670"/>
    </source>
</evidence>
<feature type="region of interest" description="Disordered" evidence="4">
    <location>
        <begin position="423"/>
        <end position="450"/>
    </location>
</feature>
<feature type="compositionally biased region" description="Polar residues" evidence="4">
    <location>
        <begin position="846"/>
        <end position="860"/>
    </location>
</feature>
<dbReference type="Pfam" id="PF09331">
    <property type="entry name" value="DUF1985"/>
    <property type="match status" value="2"/>
</dbReference>
<gene>
    <name evidence="7" type="ordered locus">At2g06860</name>
</gene>
<evidence type="ECO:0000259" key="5">
    <source>
        <dbReference type="Pfam" id="PF02902"/>
    </source>
</evidence>
<dbReference type="Gene3D" id="3.40.395.10">
    <property type="entry name" value="Adenoviral Proteinase, Chain A"/>
    <property type="match status" value="1"/>
</dbReference>
<dbReference type="GO" id="GO:0008234">
    <property type="term" value="F:cysteine-type peptidase activity"/>
    <property type="evidence" value="ECO:0007669"/>
    <property type="project" value="InterPro"/>
</dbReference>